<gene>
    <name evidence="1" type="ORF">GV64_05655</name>
</gene>
<dbReference type="RefSeq" id="WP_020581170.1">
    <property type="nucleotide sequence ID" value="NZ_JOJP01000001.1"/>
</dbReference>
<sequence length="200" mass="22767">MSNLIESSAEYLSITFSDGDFAHGKFQDIEFDACTFVNCDFSETVFEKCRFIDCEFEKCNLSLVKLNHSRFSDVVFKNSKIIGVDWTKVAWPNISVASPIQFFQCIINDSSFFGLSLTEITLEECKAHEVDFREGDFRDGVFDYTDLTNSLFSNTNLSSASFAESTNYDIDINVNKIKNAKFTRHEAIRLLASLDIELLD</sequence>
<dbReference type="PANTHER" id="PTHR42999:SF1">
    <property type="entry name" value="PENTAPEPTIDE REPEAT-CONTAINING PROTEIN"/>
    <property type="match status" value="1"/>
</dbReference>
<dbReference type="eggNOG" id="COG1357">
    <property type="taxonomic scope" value="Bacteria"/>
</dbReference>
<protein>
    <recommendedName>
        <fullName evidence="3">Pentapeptide repeat-containing protein</fullName>
    </recommendedName>
</protein>
<dbReference type="PANTHER" id="PTHR42999">
    <property type="entry name" value="ANTIBIOTIC RESISTANCE PROTEIN MCBG"/>
    <property type="match status" value="1"/>
</dbReference>
<dbReference type="Proteomes" id="UP000027997">
    <property type="component" value="Unassembled WGS sequence"/>
</dbReference>
<evidence type="ECO:0008006" key="3">
    <source>
        <dbReference type="Google" id="ProtNLM"/>
    </source>
</evidence>
<dbReference type="AlphaFoldDB" id="A0A081K814"/>
<keyword evidence="2" id="KW-1185">Reference proteome</keyword>
<dbReference type="Gene3D" id="2.160.20.80">
    <property type="entry name" value="E3 ubiquitin-protein ligase SopA"/>
    <property type="match status" value="1"/>
</dbReference>
<dbReference type="SUPFAM" id="SSF141571">
    <property type="entry name" value="Pentapeptide repeat-like"/>
    <property type="match status" value="1"/>
</dbReference>
<reference evidence="1 2" key="1">
    <citation type="submission" date="2014-06" db="EMBL/GenBank/DDBJ databases">
        <title>Whole Genome Sequences of Three Symbiotic Endozoicomonas Bacteria.</title>
        <authorList>
            <person name="Neave M.J."/>
            <person name="Apprill A."/>
            <person name="Voolstra C.R."/>
        </authorList>
    </citation>
    <scope>NUCLEOTIDE SEQUENCE [LARGE SCALE GENOMIC DNA]</scope>
    <source>
        <strain evidence="1 2">DSM 22380</strain>
    </source>
</reference>
<dbReference type="InterPro" id="IPR052949">
    <property type="entry name" value="PA_immunity-related"/>
</dbReference>
<dbReference type="EMBL" id="JOJP01000001">
    <property type="protein sequence ID" value="KEI70290.1"/>
    <property type="molecule type" value="Genomic_DNA"/>
</dbReference>
<dbReference type="Pfam" id="PF13599">
    <property type="entry name" value="Pentapeptide_4"/>
    <property type="match status" value="1"/>
</dbReference>
<organism evidence="1 2">
    <name type="scientific">Endozoicomonas elysicola</name>
    <dbReference type="NCBI Taxonomy" id="305900"/>
    <lineage>
        <taxon>Bacteria</taxon>
        <taxon>Pseudomonadati</taxon>
        <taxon>Pseudomonadota</taxon>
        <taxon>Gammaproteobacteria</taxon>
        <taxon>Oceanospirillales</taxon>
        <taxon>Endozoicomonadaceae</taxon>
        <taxon>Endozoicomonas</taxon>
    </lineage>
</organism>
<name>A0A081K814_9GAMM</name>
<dbReference type="InterPro" id="IPR001646">
    <property type="entry name" value="5peptide_repeat"/>
</dbReference>
<evidence type="ECO:0000313" key="2">
    <source>
        <dbReference type="Proteomes" id="UP000027997"/>
    </source>
</evidence>
<comment type="caution">
    <text evidence="1">The sequence shown here is derived from an EMBL/GenBank/DDBJ whole genome shotgun (WGS) entry which is preliminary data.</text>
</comment>
<evidence type="ECO:0000313" key="1">
    <source>
        <dbReference type="EMBL" id="KEI70290.1"/>
    </source>
</evidence>
<accession>A0A081K814</accession>
<proteinExistence type="predicted"/>
<dbReference type="STRING" id="305900.GV64_05655"/>